<dbReference type="SUPFAM" id="SSF52091">
    <property type="entry name" value="SpoIIaa-like"/>
    <property type="match status" value="1"/>
</dbReference>
<dbReference type="PANTHER" id="PTHR33745">
    <property type="entry name" value="RSBT ANTAGONIST PROTEIN RSBS-RELATED"/>
    <property type="match status" value="1"/>
</dbReference>
<dbReference type="Pfam" id="PF06505">
    <property type="entry name" value="XylR_N"/>
    <property type="match status" value="1"/>
</dbReference>
<protein>
    <submittedName>
        <fullName evidence="3">STAS domain-containing protein</fullName>
    </submittedName>
</protein>
<dbReference type="Pfam" id="PF02830">
    <property type="entry name" value="V4R"/>
    <property type="match status" value="1"/>
</dbReference>
<dbReference type="Pfam" id="PF01740">
    <property type="entry name" value="STAS"/>
    <property type="match status" value="1"/>
</dbReference>
<dbReference type="SMART" id="SM00989">
    <property type="entry name" value="V4R"/>
    <property type="match status" value="1"/>
</dbReference>
<gene>
    <name evidence="3" type="ORF">GF068_22780</name>
</gene>
<dbReference type="AlphaFoldDB" id="A0A6N7PRB2"/>
<organism evidence="3 4">
    <name type="scientific">Polyangium spumosum</name>
    <dbReference type="NCBI Taxonomy" id="889282"/>
    <lineage>
        <taxon>Bacteria</taxon>
        <taxon>Pseudomonadati</taxon>
        <taxon>Myxococcota</taxon>
        <taxon>Polyangia</taxon>
        <taxon>Polyangiales</taxon>
        <taxon>Polyangiaceae</taxon>
        <taxon>Polyangium</taxon>
    </lineage>
</organism>
<dbReference type="InterPro" id="IPR004096">
    <property type="entry name" value="V4R"/>
</dbReference>
<dbReference type="InterPro" id="IPR036513">
    <property type="entry name" value="STAS_dom_sf"/>
</dbReference>
<dbReference type="OrthoDB" id="224978at2"/>
<evidence type="ECO:0000259" key="2">
    <source>
        <dbReference type="PROSITE" id="PS50801"/>
    </source>
</evidence>
<dbReference type="EMBL" id="WJIE01000006">
    <property type="protein sequence ID" value="MRG94722.1"/>
    <property type="molecule type" value="Genomic_DNA"/>
</dbReference>
<feature type="region of interest" description="Disordered" evidence="1">
    <location>
        <begin position="1"/>
        <end position="25"/>
    </location>
</feature>
<dbReference type="PROSITE" id="PS50801">
    <property type="entry name" value="STAS"/>
    <property type="match status" value="1"/>
</dbReference>
<name>A0A6N7PRB2_9BACT</name>
<dbReference type="SUPFAM" id="SSF111126">
    <property type="entry name" value="Ligand-binding domain in the NO signalling and Golgi transport"/>
    <property type="match status" value="1"/>
</dbReference>
<dbReference type="Gene3D" id="3.30.750.24">
    <property type="entry name" value="STAS domain"/>
    <property type="match status" value="1"/>
</dbReference>
<sequence length="367" mass="40174">MPGEDVPPFLRGSEGDVASGNVVDNPRNPVSFPSCMKIGEIDLRKMLEFSPHEGQIRLGPDRMLIFRQAAFGVLRALLFERLGLEMTNSVLAQFGHRCGQGDYVALNAMFDWDTDEDRVGSGPVLHSWEGLVLAKPEHLHFNRAEGSFHMYGAWESSYEAEIHREHIGESGAPVCFTLAGYASGYASAFMDRPMLCVETQCAAAGAEVCRWEIQPEDAWDTRADPYRRALAATGSTIQKELERSLERLSTPLLRVWDGVLAMPIIGALSPRRTQTITATLLEEVIRSSTRSVILDVTGVDTVDAETADALLRIVSAVELLGAKCHLSGIRGEVARTLSASPIDLGGLRTFATVRQALRHCLPLTAAR</sequence>
<accession>A0A6N7PRB2</accession>
<dbReference type="Gene3D" id="3.30.1380.20">
    <property type="entry name" value="Trafficking protein particle complex subunit 3"/>
    <property type="match status" value="1"/>
</dbReference>
<evidence type="ECO:0000256" key="1">
    <source>
        <dbReference type="SAM" id="MobiDB-lite"/>
    </source>
</evidence>
<comment type="caution">
    <text evidence="3">The sequence shown here is derived from an EMBL/GenBank/DDBJ whole genome shotgun (WGS) entry which is preliminary data.</text>
</comment>
<reference evidence="3 4" key="1">
    <citation type="submission" date="2019-10" db="EMBL/GenBank/DDBJ databases">
        <title>A soil myxobacterium in the family Polyangiaceae.</title>
        <authorList>
            <person name="Li Y."/>
            <person name="Wang J."/>
        </authorList>
    </citation>
    <scope>NUCLEOTIDE SEQUENCE [LARGE SCALE GENOMIC DNA]</scope>
    <source>
        <strain evidence="3 4">DSM 14734</strain>
    </source>
</reference>
<keyword evidence="4" id="KW-1185">Reference proteome</keyword>
<proteinExistence type="predicted"/>
<dbReference type="InterPro" id="IPR010523">
    <property type="entry name" value="XylR_N"/>
</dbReference>
<dbReference type="InterPro" id="IPR051932">
    <property type="entry name" value="Bact_StressResp_Reg"/>
</dbReference>
<dbReference type="InterPro" id="IPR024096">
    <property type="entry name" value="NO_sig/Golgi_transp_ligand-bd"/>
</dbReference>
<evidence type="ECO:0000313" key="4">
    <source>
        <dbReference type="Proteomes" id="UP000440224"/>
    </source>
</evidence>
<feature type="domain" description="STAS" evidence="2">
    <location>
        <begin position="249"/>
        <end position="360"/>
    </location>
</feature>
<dbReference type="InterPro" id="IPR002645">
    <property type="entry name" value="STAS_dom"/>
</dbReference>
<dbReference type="Proteomes" id="UP000440224">
    <property type="component" value="Unassembled WGS sequence"/>
</dbReference>
<dbReference type="CDD" id="cd07041">
    <property type="entry name" value="STAS_RsbR_RsbS_like"/>
    <property type="match status" value="1"/>
</dbReference>
<evidence type="ECO:0000313" key="3">
    <source>
        <dbReference type="EMBL" id="MRG94722.1"/>
    </source>
</evidence>